<sequence length="1114" mass="122010">MVKTLLAKSRRTLACLGLVLAALCGLNQVQAQVTTSSITGQVSDAKGEGLPGASIVAIHIPSGSRYGTVTNNAGRYTLPAVRVGGPYRVTVTFVGYKEKSEEGLYANLGTAANLDITLSDESQQLSEVVVSGARSDIFSSERTGAATTVSKDVLAALPTIGRTINDFTRLTPQGNGRSFGGQDSRLNNITIDGAVFNNGFGLGDQPGARTSVAPISLDAIEEVQVNVAPFDVRQTGFTGAGVNAVTRSGTNQVSGSAFYLWRNEGPAYLGREARGEKIAINQFNKSVYGFRLGGPIIKDKLFFFVNAELEKRVDPGTSFLAKRAGLSGANVTRVEASDLDAVSQIMNDKFGINTGPYENYNLNTKGDKYLARFDWNINNNHKFNFRVSYLKSNSEQNISNSNSIGLGNRRTLQTAMSYKNSGYIINEDYLSMIGELNSTLMNGKAANNLIIGYTNNNEDRSYLAPAFPTIDILNNSNTYISVGTDPFTPYNLLRYNTFQFIDNFTYFAGKHTLTAGISVERFTSDNSFYSAALGSYVFNSLDDFKTAMNAYTPGQVIVPGSTVSPVAVNLFQYRYSLQGNSLPLQQLKVFYPGIYIQDDFQVRPNFKLTAGLRADIPFFGKTGFENSVVAGYTFRDENGAAVQYNTAKLPDARPLWSPRVGFNWDVKNDRTTQIRGGSGIFTGRPPYVWISNQIGNNGVLSGLVEARGTTAYPFTTDPSVYKPTSQTGRVTYDINVTDPKYKFPQVWKTNLAVDQKLPLGMILTLEGVYNKNVNATYYIDANRESATGTFTGPDNRPRFPGSGLTGSALTNAIRINDDVVNNLVLKNTNKGYAYTLTAKLEKPFTKGFYAMAAYTYGEAKDLGSPGSTAVTSYTNLISSRGSNYVDLTYSDQEQRHRVIGSASYKINYGGQFGGSSQISLFYEARNQGRYSYVYGGDMNGDGLSNNDILYVPNSANELKFATVSGGSGATAYSFSADQQVAAFERYINQDPYLSKHRGQYIQRNAGIRPWVYTMDLSFVQEFYLKAGKNRNTLQFRVDVTNFGNLLNNKWGVGYTQVNNRPLSFASVDANGQPVFRMATQTKNNQTVLLEDSFISSLSTNDVWNAQFGVRYIFN</sequence>
<keyword evidence="7" id="KW-0732">Signal</keyword>
<evidence type="ECO:0000256" key="5">
    <source>
        <dbReference type="ARBA" id="ARBA00023136"/>
    </source>
</evidence>
<feature type="chain" id="PRO_5015714664" description="TonB-dependent transporter Oar-like beta-barrel domain-containing protein" evidence="7">
    <location>
        <begin position="32"/>
        <end position="1114"/>
    </location>
</feature>
<dbReference type="InterPro" id="IPR036942">
    <property type="entry name" value="Beta-barrel_TonB_sf"/>
</dbReference>
<dbReference type="InterPro" id="IPR057601">
    <property type="entry name" value="Oar-like_b-barrel"/>
</dbReference>
<evidence type="ECO:0000256" key="7">
    <source>
        <dbReference type="SAM" id="SignalP"/>
    </source>
</evidence>
<evidence type="ECO:0000313" key="9">
    <source>
        <dbReference type="EMBL" id="PQA59461.1"/>
    </source>
</evidence>
<dbReference type="InterPro" id="IPR008969">
    <property type="entry name" value="CarboxyPept-like_regulatory"/>
</dbReference>
<dbReference type="PANTHER" id="PTHR30069">
    <property type="entry name" value="TONB-DEPENDENT OUTER MEMBRANE RECEPTOR"/>
    <property type="match status" value="1"/>
</dbReference>
<keyword evidence="6" id="KW-0998">Cell outer membrane</keyword>
<dbReference type="GO" id="GO:0044718">
    <property type="term" value="P:siderophore transmembrane transport"/>
    <property type="evidence" value="ECO:0007669"/>
    <property type="project" value="TreeGrafter"/>
</dbReference>
<gene>
    <name evidence="9" type="ORF">C5O19_07370</name>
</gene>
<dbReference type="Proteomes" id="UP000239590">
    <property type="component" value="Unassembled WGS sequence"/>
</dbReference>
<dbReference type="AlphaFoldDB" id="A0A2S7IP04"/>
<evidence type="ECO:0000256" key="3">
    <source>
        <dbReference type="ARBA" id="ARBA00022452"/>
    </source>
</evidence>
<dbReference type="Pfam" id="PF25183">
    <property type="entry name" value="OMP_b-brl_4"/>
    <property type="match status" value="1"/>
</dbReference>
<dbReference type="GO" id="GO:0009279">
    <property type="term" value="C:cell outer membrane"/>
    <property type="evidence" value="ECO:0007669"/>
    <property type="project" value="UniProtKB-SubCell"/>
</dbReference>
<dbReference type="Gene3D" id="2.40.170.20">
    <property type="entry name" value="TonB-dependent receptor, beta-barrel domain"/>
    <property type="match status" value="1"/>
</dbReference>
<evidence type="ECO:0000256" key="6">
    <source>
        <dbReference type="ARBA" id="ARBA00023237"/>
    </source>
</evidence>
<keyword evidence="5" id="KW-0472">Membrane</keyword>
<proteinExistence type="predicted"/>
<evidence type="ECO:0000259" key="8">
    <source>
        <dbReference type="Pfam" id="PF25183"/>
    </source>
</evidence>
<accession>A0A2S7IP04</accession>
<comment type="caution">
    <text evidence="9">The sequence shown here is derived from an EMBL/GenBank/DDBJ whole genome shotgun (WGS) entry which is preliminary data.</text>
</comment>
<dbReference type="Gene3D" id="2.60.40.1120">
    <property type="entry name" value="Carboxypeptidase-like, regulatory domain"/>
    <property type="match status" value="1"/>
</dbReference>
<evidence type="ECO:0000256" key="1">
    <source>
        <dbReference type="ARBA" id="ARBA00004571"/>
    </source>
</evidence>
<protein>
    <recommendedName>
        <fullName evidence="8">TonB-dependent transporter Oar-like beta-barrel domain-containing protein</fullName>
    </recommendedName>
</protein>
<dbReference type="GO" id="GO:0015344">
    <property type="term" value="F:siderophore uptake transmembrane transporter activity"/>
    <property type="evidence" value="ECO:0007669"/>
    <property type="project" value="TreeGrafter"/>
</dbReference>
<dbReference type="SUPFAM" id="SSF49464">
    <property type="entry name" value="Carboxypeptidase regulatory domain-like"/>
    <property type="match status" value="1"/>
</dbReference>
<evidence type="ECO:0000256" key="4">
    <source>
        <dbReference type="ARBA" id="ARBA00022692"/>
    </source>
</evidence>
<feature type="domain" description="TonB-dependent transporter Oar-like beta-barrel" evidence="8">
    <location>
        <begin position="245"/>
        <end position="1046"/>
    </location>
</feature>
<keyword evidence="10" id="KW-1185">Reference proteome</keyword>
<dbReference type="EMBL" id="PTRA01000001">
    <property type="protein sequence ID" value="PQA59461.1"/>
    <property type="molecule type" value="Genomic_DNA"/>
</dbReference>
<reference evidence="10" key="1">
    <citation type="submission" date="2018-02" db="EMBL/GenBank/DDBJ databases">
        <title>Genome sequencing of Solimonas sp. HR-BB.</title>
        <authorList>
            <person name="Lee Y."/>
            <person name="Jeon C.O."/>
        </authorList>
    </citation>
    <scope>NUCLEOTIDE SEQUENCE [LARGE SCALE GENOMIC DNA]</scope>
    <source>
        <strain evidence="10">HR-U</strain>
    </source>
</reference>
<keyword evidence="3" id="KW-1134">Transmembrane beta strand</keyword>
<name>A0A2S7IP04_9BACT</name>
<dbReference type="OrthoDB" id="9768147at2"/>
<keyword evidence="2" id="KW-0813">Transport</keyword>
<evidence type="ECO:0000256" key="2">
    <source>
        <dbReference type="ARBA" id="ARBA00022448"/>
    </source>
</evidence>
<dbReference type="PANTHER" id="PTHR30069:SF46">
    <property type="entry name" value="OAR PROTEIN"/>
    <property type="match status" value="1"/>
</dbReference>
<organism evidence="9 10">
    <name type="scientific">Siphonobacter curvatus</name>
    <dbReference type="NCBI Taxonomy" id="2094562"/>
    <lineage>
        <taxon>Bacteria</taxon>
        <taxon>Pseudomonadati</taxon>
        <taxon>Bacteroidota</taxon>
        <taxon>Cytophagia</taxon>
        <taxon>Cytophagales</taxon>
        <taxon>Cytophagaceae</taxon>
        <taxon>Siphonobacter</taxon>
    </lineage>
</organism>
<dbReference type="InterPro" id="IPR039426">
    <property type="entry name" value="TonB-dep_rcpt-like"/>
</dbReference>
<dbReference type="SUPFAM" id="SSF56935">
    <property type="entry name" value="Porins"/>
    <property type="match status" value="1"/>
</dbReference>
<feature type="signal peptide" evidence="7">
    <location>
        <begin position="1"/>
        <end position="31"/>
    </location>
</feature>
<evidence type="ECO:0000313" key="10">
    <source>
        <dbReference type="Proteomes" id="UP000239590"/>
    </source>
</evidence>
<dbReference type="Pfam" id="PF13620">
    <property type="entry name" value="CarboxypepD_reg"/>
    <property type="match status" value="1"/>
</dbReference>
<keyword evidence="4" id="KW-0812">Transmembrane</keyword>
<comment type="subcellular location">
    <subcellularLocation>
        <location evidence="1">Cell outer membrane</location>
        <topology evidence="1">Multi-pass membrane protein</topology>
    </subcellularLocation>
</comment>